<dbReference type="Proteomes" id="UP001180081">
    <property type="component" value="Unassembled WGS sequence"/>
</dbReference>
<dbReference type="RefSeq" id="WP_290332462.1">
    <property type="nucleotide sequence ID" value="NZ_JAUFPU010000008.1"/>
</dbReference>
<name>A0ABT8B4B8_9NEIS</name>
<organism evidence="1 2">
    <name type="scientific">Chitinimonas viridis</name>
    <dbReference type="NCBI Taxonomy" id="664880"/>
    <lineage>
        <taxon>Bacteria</taxon>
        <taxon>Pseudomonadati</taxon>
        <taxon>Pseudomonadota</taxon>
        <taxon>Betaproteobacteria</taxon>
        <taxon>Neisseriales</taxon>
        <taxon>Chitinibacteraceae</taxon>
        <taxon>Chitinimonas</taxon>
    </lineage>
</organism>
<reference evidence="1" key="2">
    <citation type="submission" date="2023-06" db="EMBL/GenBank/DDBJ databases">
        <authorList>
            <person name="Lucena T."/>
            <person name="Sun Q."/>
        </authorList>
    </citation>
    <scope>NUCLEOTIDE SEQUENCE</scope>
    <source>
        <strain evidence="1">CECT 7703</strain>
    </source>
</reference>
<keyword evidence="2" id="KW-1185">Reference proteome</keyword>
<protein>
    <submittedName>
        <fullName evidence="1">Beta-1,3-glucanase family protein</fullName>
    </submittedName>
</protein>
<comment type="caution">
    <text evidence="1">The sequence shown here is derived from an EMBL/GenBank/DDBJ whole genome shotgun (WGS) entry which is preliminary data.</text>
</comment>
<dbReference type="EMBL" id="JAUFPU010000008">
    <property type="protein sequence ID" value="MDN3576981.1"/>
    <property type="molecule type" value="Genomic_DNA"/>
</dbReference>
<accession>A0ABT8B4B8</accession>
<proteinExistence type="predicted"/>
<reference evidence="1" key="1">
    <citation type="journal article" date="2014" name="Int. J. Syst. Evol. Microbiol.">
        <title>Complete genome of a new Firmicutes species belonging to the dominant human colonic microbiota ('Ruminococcus bicirculans') reveals two chromosomes and a selective capacity to utilize plant glucans.</title>
        <authorList>
            <consortium name="NISC Comparative Sequencing Program"/>
            <person name="Wegmann U."/>
            <person name="Louis P."/>
            <person name="Goesmann A."/>
            <person name="Henrissat B."/>
            <person name="Duncan S.H."/>
            <person name="Flint H.J."/>
        </authorList>
    </citation>
    <scope>NUCLEOTIDE SEQUENCE</scope>
    <source>
        <strain evidence="1">CECT 7703</strain>
    </source>
</reference>
<evidence type="ECO:0000313" key="2">
    <source>
        <dbReference type="Proteomes" id="UP001180081"/>
    </source>
</evidence>
<gene>
    <name evidence="1" type="ORF">QWZ03_09405</name>
</gene>
<evidence type="ECO:0000313" key="1">
    <source>
        <dbReference type="EMBL" id="MDN3576981.1"/>
    </source>
</evidence>
<dbReference type="Gene3D" id="2.60.120.430">
    <property type="entry name" value="Galactose-binding lectin"/>
    <property type="match status" value="1"/>
</dbReference>
<sequence>MNQAAPSTQADTTQTNAANPNGYIPIVFTYGGQAFTSYQAFLDSFYLTLPGGNGVQLGANQYYGYSSDSSNTVSLGQSYPLSSAASPITGLLPTNAVGNTGLAQAFSNWATTQAASSGQTAYANLYLSQYTGGRVYLSNGNLQLSASGEPTPAAPTDLAYDMVYDIFEPYIGAQVGSTTIAGNLADITDVDWFSFPITLKVWSYDFTGTPGALSCSGSGSSLNGGNGSAIWQSLLIPTGGDTPSNQYPSTSFPATDGNTSARRVAAPTMAAAGSYYSDPTQNPFPYSFLDGYLSYLQQAQGSNASLFTLNGSFAGVGSNPTQVQLQAQTFSLAIDFSAVQTASYTYPSGNITQITPTSQLVLRGYTSLLGSAASPFEITLPWAVVSDTYALRANPTIAPANDALAQGWLSLQGSTPTAPSFTYSPVNVTAQDSTGAALTPTSGQAQMQLIYSVNSQPLSGQFDDLYQGGSGDWLTLTGTTGLTCTVSATYTQQASCGAVLTITTNSSGGLDTIKINDVGTSSPMAQGTQWVIPSAATGLGNNQSFTVTLAGAPLLRNAFMLSSATYTTQPATVLLTPASGDSCTLQVNSAGLITSFLPNTEWTTLSQPAGIYGANAGYVISGLTGANAGLNGNVLSLQNDVFGWAVADLLAALNAGLVGSPAPWSNGKTVGNSPDDWFIVGNNPYTEGIWGAAAWAGQQWNGQAVSSFWNTWAWELYNVAGGTNAYNFAFTDRFESGVLIGFNPPPPSPSGLQPVLLEVIVNDSPALGIVQLQANQAWYDTGVDVATNGKTIQYLSGTWTADPQTNAGQQYDANGCPGLTVTQPAYPLTGVNMGALVARVGSNGVFLVGDGPTATPTGQNGRLYLCINDDLNHVYGAGLADNTGSIVVRVS</sequence>